<dbReference type="EMBL" id="NLAX01000008">
    <property type="protein sequence ID" value="PKS10970.1"/>
    <property type="molecule type" value="Genomic_DNA"/>
</dbReference>
<comment type="caution">
    <text evidence="4">The sequence shown here is derived from an EMBL/GenBank/DDBJ whole genome shotgun (WGS) entry which is preliminary data.</text>
</comment>
<keyword evidence="5" id="KW-1185">Reference proteome</keyword>
<evidence type="ECO:0000256" key="1">
    <source>
        <dbReference type="ARBA" id="ARBA00005640"/>
    </source>
</evidence>
<dbReference type="GO" id="GO:0006412">
    <property type="term" value="P:translation"/>
    <property type="evidence" value="ECO:0007669"/>
    <property type="project" value="InterPro"/>
</dbReference>
<evidence type="ECO:0000313" key="4">
    <source>
        <dbReference type="EMBL" id="PKS10970.1"/>
    </source>
</evidence>
<dbReference type="InParanoid" id="A0A2N3NEU9"/>
<dbReference type="GO" id="GO:0022625">
    <property type="term" value="C:cytosolic large ribosomal subunit"/>
    <property type="evidence" value="ECO:0007669"/>
    <property type="project" value="TreeGrafter"/>
</dbReference>
<keyword evidence="3" id="KW-0687">Ribonucleoprotein</keyword>
<name>A0A2N3NEU9_9PEZI</name>
<dbReference type="Gene3D" id="1.20.5.110">
    <property type="match status" value="1"/>
</dbReference>
<accession>A0A2N3NEU9</accession>
<proteinExistence type="inferred from homology"/>
<gene>
    <name evidence="4" type="ORF">jhhlp_002729</name>
</gene>
<evidence type="ECO:0000256" key="2">
    <source>
        <dbReference type="ARBA" id="ARBA00022980"/>
    </source>
</evidence>
<dbReference type="OrthoDB" id="10264538at2759"/>
<dbReference type="Proteomes" id="UP000233524">
    <property type="component" value="Unassembled WGS sequence"/>
</dbReference>
<dbReference type="PANTHER" id="PTHR11722:SF0">
    <property type="entry name" value="LARGE RIBOSOMAL SUBUNIT PROTEIN EL13"/>
    <property type="match status" value="1"/>
</dbReference>
<dbReference type="STRING" id="41688.A0A2N3NEU9"/>
<dbReference type="VEuPathDB" id="FungiDB:jhhlp_002729"/>
<reference evidence="4 5" key="1">
    <citation type="journal article" date="2017" name="G3 (Bethesda)">
        <title>First Draft Genome Sequence of the Pathogenic Fungus Lomentospora prolificans (Formerly Scedosporium prolificans).</title>
        <authorList>
            <person name="Luo R."/>
            <person name="Zimin A."/>
            <person name="Workman R."/>
            <person name="Fan Y."/>
            <person name="Pertea G."/>
            <person name="Grossman N."/>
            <person name="Wear M.P."/>
            <person name="Jia B."/>
            <person name="Miller H."/>
            <person name="Casadevall A."/>
            <person name="Timp W."/>
            <person name="Zhang S.X."/>
            <person name="Salzberg S.L."/>
        </authorList>
    </citation>
    <scope>NUCLEOTIDE SEQUENCE [LARGE SCALE GENOMIC DNA]</scope>
    <source>
        <strain evidence="4 5">JHH-5317</strain>
    </source>
</reference>
<comment type="similarity">
    <text evidence="1">Belongs to the eukaryotic ribosomal protein eL13 family.</text>
</comment>
<evidence type="ECO:0000256" key="3">
    <source>
        <dbReference type="ARBA" id="ARBA00023274"/>
    </source>
</evidence>
<dbReference type="AlphaFoldDB" id="A0A2N3NEU9"/>
<dbReference type="GO" id="GO:0003723">
    <property type="term" value="F:RNA binding"/>
    <property type="evidence" value="ECO:0007669"/>
    <property type="project" value="TreeGrafter"/>
</dbReference>
<dbReference type="FunCoup" id="A0A2N3NEU9">
    <property type="interactions" value="975"/>
</dbReference>
<dbReference type="PANTHER" id="PTHR11722">
    <property type="entry name" value="60S RIBOSOMAL PROTEIN L13"/>
    <property type="match status" value="1"/>
</dbReference>
<protein>
    <recommendedName>
        <fullName evidence="6">60S ribosomal protein L13</fullName>
    </recommendedName>
</protein>
<dbReference type="InterPro" id="IPR001380">
    <property type="entry name" value="Ribosomal_eL13"/>
</dbReference>
<dbReference type="HAMAP" id="MF_00499">
    <property type="entry name" value="Ribosomal_eL13"/>
    <property type="match status" value="1"/>
</dbReference>
<dbReference type="Pfam" id="PF01294">
    <property type="entry name" value="Ribosomal_L13e"/>
    <property type="match status" value="1"/>
</dbReference>
<evidence type="ECO:0000313" key="5">
    <source>
        <dbReference type="Proteomes" id="UP000233524"/>
    </source>
</evidence>
<keyword evidence="2" id="KW-0689">Ribosomal protein</keyword>
<sequence>MAIKHNQKLISNHLRKDWQRRVRTHFDQPGGKVRRRDARRAKAAAVAPRPVDLLRPVVRCPTIKHNRRARAGRGFTIEELKAAGIPRLYAPTIGIAVDHRRQNLSEESLAANVARLKEYLNRVIVLPRRSNAPKKGDTKTDLSKVETASSLAAALPIVGSDKTVKEIKKSDLPAAIEGGAYRKLRLARSDARLAGAREKRIRDKADAEAAKK</sequence>
<evidence type="ECO:0008006" key="6">
    <source>
        <dbReference type="Google" id="ProtNLM"/>
    </source>
</evidence>
<dbReference type="GO" id="GO:0003735">
    <property type="term" value="F:structural constituent of ribosome"/>
    <property type="evidence" value="ECO:0007669"/>
    <property type="project" value="InterPro"/>
</dbReference>
<organism evidence="4 5">
    <name type="scientific">Lomentospora prolificans</name>
    <dbReference type="NCBI Taxonomy" id="41688"/>
    <lineage>
        <taxon>Eukaryota</taxon>
        <taxon>Fungi</taxon>
        <taxon>Dikarya</taxon>
        <taxon>Ascomycota</taxon>
        <taxon>Pezizomycotina</taxon>
        <taxon>Sordariomycetes</taxon>
        <taxon>Hypocreomycetidae</taxon>
        <taxon>Microascales</taxon>
        <taxon>Microascaceae</taxon>
        <taxon>Lomentospora</taxon>
    </lineage>
</organism>